<keyword evidence="2" id="KW-1185">Reference proteome</keyword>
<dbReference type="PANTHER" id="PTHR14939">
    <property type="entry name" value="F-BOX ONLY PROTEIN 22"/>
    <property type="match status" value="1"/>
</dbReference>
<sequence>MANKSDGEERASPLLEYGITKAVLQSLPNILQLNKASTVCKSWNETAKIIKKSRNQIYCTANNESFEDYSCVQSLISIMRSQPCLCFVFLTHEGLAEIPPPLPELNLDGHNGSHFGRCTEYRLLHYLRKSMPSDCVIVGGIANGVVTSTPSLQTNETEDGDGYGLILIPDIPTLSIRNFYLDRQKMKKFGKAITSQPEDVGPLLNIKDDDQVKCLVLLGTDAFKESKCIEAICRYFQDRRNQNVAIGGGFVEAAVHPDVVDGDREYGITGLVFCGPNVIANSIIVPPDATTDSDIERVILQLKEKHVVTSPSQKTRSIGFMVACVARGTHLHGRSGVESGIFRRHFPTTPLLGFFGNGEIGITCLGPSSSPTNPHSFQPNLPSAPKKSRTTYLHSYATTFTLISFPVE</sequence>
<dbReference type="HOGENOM" id="CLU_042854_0_0_1"/>
<dbReference type="STRING" id="6669.E9G1S2"/>
<dbReference type="OMA" id="MFACNGR"/>
<dbReference type="EMBL" id="GL732529">
    <property type="protein sequence ID" value="EFX86546.1"/>
    <property type="molecule type" value="Genomic_DNA"/>
</dbReference>
<proteinExistence type="predicted"/>
<reference evidence="1 2" key="1">
    <citation type="journal article" date="2011" name="Science">
        <title>The ecoresponsive genome of Daphnia pulex.</title>
        <authorList>
            <person name="Colbourne J.K."/>
            <person name="Pfrender M.E."/>
            <person name="Gilbert D."/>
            <person name="Thomas W.K."/>
            <person name="Tucker A."/>
            <person name="Oakley T.H."/>
            <person name="Tokishita S."/>
            <person name="Aerts A."/>
            <person name="Arnold G.J."/>
            <person name="Basu M.K."/>
            <person name="Bauer D.J."/>
            <person name="Caceres C.E."/>
            <person name="Carmel L."/>
            <person name="Casola C."/>
            <person name="Choi J.H."/>
            <person name="Detter J.C."/>
            <person name="Dong Q."/>
            <person name="Dusheyko S."/>
            <person name="Eads B.D."/>
            <person name="Frohlich T."/>
            <person name="Geiler-Samerotte K.A."/>
            <person name="Gerlach D."/>
            <person name="Hatcher P."/>
            <person name="Jogdeo S."/>
            <person name="Krijgsveld J."/>
            <person name="Kriventseva E.V."/>
            <person name="Kultz D."/>
            <person name="Laforsch C."/>
            <person name="Lindquist E."/>
            <person name="Lopez J."/>
            <person name="Manak J.R."/>
            <person name="Muller J."/>
            <person name="Pangilinan J."/>
            <person name="Patwardhan R.P."/>
            <person name="Pitluck S."/>
            <person name="Pritham E.J."/>
            <person name="Rechtsteiner A."/>
            <person name="Rho M."/>
            <person name="Rogozin I.B."/>
            <person name="Sakarya O."/>
            <person name="Salamov A."/>
            <person name="Schaack S."/>
            <person name="Shapiro H."/>
            <person name="Shiga Y."/>
            <person name="Skalitzky C."/>
            <person name="Smith Z."/>
            <person name="Souvorov A."/>
            <person name="Sung W."/>
            <person name="Tang Z."/>
            <person name="Tsuchiya D."/>
            <person name="Tu H."/>
            <person name="Vos H."/>
            <person name="Wang M."/>
            <person name="Wolf Y.I."/>
            <person name="Yamagata H."/>
            <person name="Yamada T."/>
            <person name="Ye Y."/>
            <person name="Shaw J.R."/>
            <person name="Andrews J."/>
            <person name="Crease T.J."/>
            <person name="Tang H."/>
            <person name="Lucas S.M."/>
            <person name="Robertson H.M."/>
            <person name="Bork P."/>
            <person name="Koonin E.V."/>
            <person name="Zdobnov E.M."/>
            <person name="Grigoriev I.V."/>
            <person name="Lynch M."/>
            <person name="Boore J.L."/>
        </authorList>
    </citation>
    <scope>NUCLEOTIDE SEQUENCE [LARGE SCALE GENOMIC DNA]</scope>
</reference>
<organism evidence="1 2">
    <name type="scientific">Daphnia pulex</name>
    <name type="common">Water flea</name>
    <dbReference type="NCBI Taxonomy" id="6669"/>
    <lineage>
        <taxon>Eukaryota</taxon>
        <taxon>Metazoa</taxon>
        <taxon>Ecdysozoa</taxon>
        <taxon>Arthropoda</taxon>
        <taxon>Crustacea</taxon>
        <taxon>Branchiopoda</taxon>
        <taxon>Diplostraca</taxon>
        <taxon>Cladocera</taxon>
        <taxon>Anomopoda</taxon>
        <taxon>Daphniidae</taxon>
        <taxon>Daphnia</taxon>
    </lineage>
</organism>
<evidence type="ECO:0000313" key="1">
    <source>
        <dbReference type="EMBL" id="EFX86546.1"/>
    </source>
</evidence>
<name>E9G1S2_DAPPU</name>
<dbReference type="PANTHER" id="PTHR14939:SF5">
    <property type="entry name" value="F-BOX ONLY PROTEIN 22"/>
    <property type="match status" value="1"/>
</dbReference>
<gene>
    <name evidence="1" type="ORF">DAPPUDRAFT_97606</name>
</gene>
<accession>E9G1S2</accession>
<evidence type="ECO:0000313" key="2">
    <source>
        <dbReference type="Proteomes" id="UP000000305"/>
    </source>
</evidence>
<dbReference type="OrthoDB" id="199913at2759"/>
<dbReference type="GO" id="GO:0000209">
    <property type="term" value="P:protein polyubiquitination"/>
    <property type="evidence" value="ECO:0000318"/>
    <property type="project" value="GO_Central"/>
</dbReference>
<dbReference type="AlphaFoldDB" id="E9G1S2"/>
<dbReference type="InParanoid" id="E9G1S2"/>
<dbReference type="PhylomeDB" id="E9G1S2"/>
<dbReference type="KEGG" id="dpx:DAPPUDRAFT_97606"/>
<dbReference type="Proteomes" id="UP000000305">
    <property type="component" value="Unassembled WGS sequence"/>
</dbReference>
<dbReference type="GO" id="GO:0032436">
    <property type="term" value="P:positive regulation of proteasomal ubiquitin-dependent protein catabolic process"/>
    <property type="evidence" value="ECO:0000318"/>
    <property type="project" value="GO_Central"/>
</dbReference>
<protein>
    <submittedName>
        <fullName evidence="1">Uncharacterized protein</fullName>
    </submittedName>
</protein>
<dbReference type="eggNOG" id="ENOG502QSZ2">
    <property type="taxonomic scope" value="Eukaryota"/>
</dbReference>